<dbReference type="RefSeq" id="WP_083709281.1">
    <property type="nucleotide sequence ID" value="NZ_FTNT01000002.1"/>
</dbReference>
<dbReference type="Proteomes" id="UP000186218">
    <property type="component" value="Unassembled WGS sequence"/>
</dbReference>
<reference evidence="3 4" key="1">
    <citation type="submission" date="2017-01" db="EMBL/GenBank/DDBJ databases">
        <authorList>
            <person name="Mah S.A."/>
            <person name="Swanson W.J."/>
            <person name="Moy G.W."/>
            <person name="Vacquier V.D."/>
        </authorList>
    </citation>
    <scope>NUCLEOTIDE SEQUENCE [LARGE SCALE GENOMIC DNA]</scope>
    <source>
        <strain evidence="3 4">CPCC 203464</strain>
    </source>
</reference>
<gene>
    <name evidence="3" type="ORF">SAMN05445060_0998</name>
</gene>
<evidence type="ECO:0000313" key="3">
    <source>
        <dbReference type="EMBL" id="SIR80565.1"/>
    </source>
</evidence>
<feature type="region of interest" description="Disordered" evidence="1">
    <location>
        <begin position="47"/>
        <end position="105"/>
    </location>
</feature>
<evidence type="ECO:0008006" key="5">
    <source>
        <dbReference type="Google" id="ProtNLM"/>
    </source>
</evidence>
<evidence type="ECO:0000256" key="2">
    <source>
        <dbReference type="SAM" id="Phobius"/>
    </source>
</evidence>
<evidence type="ECO:0000256" key="1">
    <source>
        <dbReference type="SAM" id="MobiDB-lite"/>
    </source>
</evidence>
<keyword evidence="2" id="KW-1133">Transmembrane helix</keyword>
<keyword evidence="2" id="KW-0472">Membrane</keyword>
<dbReference type="AlphaFoldDB" id="A0A1N7DY17"/>
<name>A0A1N7DY17_9NOCA</name>
<keyword evidence="4" id="KW-1185">Reference proteome</keyword>
<dbReference type="STRING" id="1344003.SAMN05445060_0998"/>
<organism evidence="3 4">
    <name type="scientific">Williamsia sterculiae</name>
    <dbReference type="NCBI Taxonomy" id="1344003"/>
    <lineage>
        <taxon>Bacteria</taxon>
        <taxon>Bacillati</taxon>
        <taxon>Actinomycetota</taxon>
        <taxon>Actinomycetes</taxon>
        <taxon>Mycobacteriales</taxon>
        <taxon>Nocardiaceae</taxon>
        <taxon>Williamsia</taxon>
    </lineage>
</organism>
<dbReference type="EMBL" id="FTNT01000002">
    <property type="protein sequence ID" value="SIR80565.1"/>
    <property type="molecule type" value="Genomic_DNA"/>
</dbReference>
<accession>A0A1N7DY17</accession>
<keyword evidence="2" id="KW-0812">Transmembrane</keyword>
<sequence length="200" mass="20400">MTRPQNDRRSPWTSPLVAAAAVVGLVVLALAVVLGLLFIPRHDDHGDTASASATAATGGTLPPIVTTTAPGKTVTVTPVLPTIPASGAPTRRPSPDVSNTDGSGFLDGGPRCNTVTDGVVMVARTARSRIVICQVGVAGGLYYKGLADGGSVEIEFPARTATGFTAQNNGVTYDISPATLVISEAGSVLAVEPMLEYWSS</sequence>
<dbReference type="OrthoDB" id="4751509at2"/>
<protein>
    <recommendedName>
        <fullName evidence="5">Serine/threonine protein kinase</fullName>
    </recommendedName>
</protein>
<evidence type="ECO:0000313" key="4">
    <source>
        <dbReference type="Proteomes" id="UP000186218"/>
    </source>
</evidence>
<proteinExistence type="predicted"/>
<feature type="transmembrane region" description="Helical" evidence="2">
    <location>
        <begin position="16"/>
        <end position="39"/>
    </location>
</feature>
<feature type="compositionally biased region" description="Low complexity" evidence="1">
    <location>
        <begin position="48"/>
        <end position="84"/>
    </location>
</feature>